<organism evidence="2">
    <name type="scientific">Amphimedon queenslandica</name>
    <name type="common">Sponge</name>
    <dbReference type="NCBI Taxonomy" id="400682"/>
    <lineage>
        <taxon>Eukaryota</taxon>
        <taxon>Metazoa</taxon>
        <taxon>Porifera</taxon>
        <taxon>Demospongiae</taxon>
        <taxon>Heteroscleromorpha</taxon>
        <taxon>Haplosclerida</taxon>
        <taxon>Niphatidae</taxon>
        <taxon>Amphimedon</taxon>
    </lineage>
</organism>
<evidence type="ECO:0008006" key="3">
    <source>
        <dbReference type="Google" id="ProtNLM"/>
    </source>
</evidence>
<proteinExistence type="predicted"/>
<evidence type="ECO:0000313" key="2">
    <source>
        <dbReference type="EnsemblMetazoa" id="Aqu2.1.41245_001"/>
    </source>
</evidence>
<evidence type="ECO:0000256" key="1">
    <source>
        <dbReference type="SAM" id="SignalP"/>
    </source>
</evidence>
<dbReference type="InParanoid" id="A0A1X7VN35"/>
<sequence length="156" mass="16545">MAVLILALVLCVLSLTTSSSQEKNTTIPIAPLVCIPPCSTGDIICTWDYGGNGFNGSEDCQRKCGSPVGTNEACKYSSNKTCWWGWTKSAGWACFSGPPPCEDDGGVILSAYLTCVQLQRGYGGCIKAADCTNCCSKQCHCKDLMEDKSECLCGKG</sequence>
<feature type="chain" id="PRO_5012101087" description="BPTI/Kunitz inhibitor domain-containing protein" evidence="1">
    <location>
        <begin position="21"/>
        <end position="156"/>
    </location>
</feature>
<name>A0A1X7VN35_AMPQE</name>
<keyword evidence="1" id="KW-0732">Signal</keyword>
<dbReference type="EnsemblMetazoa" id="Aqu2.1.41245_001">
    <property type="protein sequence ID" value="Aqu2.1.41245_001"/>
    <property type="gene ID" value="Aqu2.1.41245"/>
</dbReference>
<reference evidence="2" key="1">
    <citation type="submission" date="2017-05" db="UniProtKB">
        <authorList>
            <consortium name="EnsemblMetazoa"/>
        </authorList>
    </citation>
    <scope>IDENTIFICATION</scope>
</reference>
<dbReference type="AlphaFoldDB" id="A0A1X7VN35"/>
<accession>A0A1X7VN35</accession>
<feature type="signal peptide" evidence="1">
    <location>
        <begin position="1"/>
        <end position="20"/>
    </location>
</feature>
<protein>
    <recommendedName>
        <fullName evidence="3">BPTI/Kunitz inhibitor domain-containing protein</fullName>
    </recommendedName>
</protein>